<keyword evidence="3" id="KW-0689">Ribosomal protein</keyword>
<comment type="subcellular location">
    <subcellularLocation>
        <location evidence="1">Mitochondrion</location>
    </subcellularLocation>
</comment>
<evidence type="ECO:0000256" key="4">
    <source>
        <dbReference type="ARBA" id="ARBA00023128"/>
    </source>
</evidence>
<dbReference type="InterPro" id="IPR044443">
    <property type="entry name" value="Ribosomal_mL44_DSRM_fung"/>
</dbReference>
<dbReference type="PANTHER" id="PTHR11207">
    <property type="entry name" value="RIBONUCLEASE III"/>
    <property type="match status" value="1"/>
</dbReference>
<dbReference type="CDD" id="cd19873">
    <property type="entry name" value="DSRM_MRPL3_like"/>
    <property type="match status" value="1"/>
</dbReference>
<evidence type="ECO:0000256" key="7">
    <source>
        <dbReference type="ARBA" id="ARBA00035187"/>
    </source>
</evidence>
<protein>
    <recommendedName>
        <fullName evidence="7">Large ribosomal subunit protein mL44</fullName>
    </recommendedName>
</protein>
<dbReference type="GO" id="GO:0003735">
    <property type="term" value="F:structural constituent of ribosome"/>
    <property type="evidence" value="ECO:0007669"/>
    <property type="project" value="TreeGrafter"/>
</dbReference>
<keyword evidence="10" id="KW-1185">Reference proteome</keyword>
<evidence type="ECO:0000256" key="6">
    <source>
        <dbReference type="ARBA" id="ARBA00024034"/>
    </source>
</evidence>
<dbReference type="SUPFAM" id="SSF69065">
    <property type="entry name" value="RNase III domain-like"/>
    <property type="match status" value="1"/>
</dbReference>
<dbReference type="AlphaFoldDB" id="A0A397TF65"/>
<organism evidence="9 10">
    <name type="scientific">Glomus cerebriforme</name>
    <dbReference type="NCBI Taxonomy" id="658196"/>
    <lineage>
        <taxon>Eukaryota</taxon>
        <taxon>Fungi</taxon>
        <taxon>Fungi incertae sedis</taxon>
        <taxon>Mucoromycota</taxon>
        <taxon>Glomeromycotina</taxon>
        <taxon>Glomeromycetes</taxon>
        <taxon>Glomerales</taxon>
        <taxon>Glomeraceae</taxon>
        <taxon>Glomus</taxon>
    </lineage>
</organism>
<evidence type="ECO:0000256" key="1">
    <source>
        <dbReference type="ARBA" id="ARBA00004173"/>
    </source>
</evidence>
<dbReference type="EMBL" id="QKYT01000069">
    <property type="protein sequence ID" value="RIA94997.1"/>
    <property type="molecule type" value="Genomic_DNA"/>
</dbReference>
<evidence type="ECO:0000313" key="10">
    <source>
        <dbReference type="Proteomes" id="UP000265703"/>
    </source>
</evidence>
<dbReference type="SMART" id="SM00358">
    <property type="entry name" value="DSRM"/>
    <property type="match status" value="1"/>
</dbReference>
<dbReference type="Pfam" id="PF22892">
    <property type="entry name" value="DSRM_MRPL44"/>
    <property type="match status" value="1"/>
</dbReference>
<dbReference type="InterPro" id="IPR044444">
    <property type="entry name" value="Ribosomal_mL44_DSRM_metazoa"/>
</dbReference>
<evidence type="ECO:0000259" key="8">
    <source>
        <dbReference type="PROSITE" id="PS50142"/>
    </source>
</evidence>
<evidence type="ECO:0000256" key="2">
    <source>
        <dbReference type="ARBA" id="ARBA00022884"/>
    </source>
</evidence>
<dbReference type="SMART" id="SM00535">
    <property type="entry name" value="RIBOc"/>
    <property type="match status" value="1"/>
</dbReference>
<dbReference type="OrthoDB" id="67027at2759"/>
<accession>A0A397TF65</accession>
<gene>
    <name evidence="9" type="ORF">C1645_758564</name>
</gene>
<dbReference type="Gene3D" id="3.30.160.20">
    <property type="match status" value="1"/>
</dbReference>
<dbReference type="InterPro" id="IPR036389">
    <property type="entry name" value="RNase_III_sf"/>
</dbReference>
<dbReference type="Proteomes" id="UP000265703">
    <property type="component" value="Unassembled WGS sequence"/>
</dbReference>
<sequence>MFSLVKSYSIFNRNISLLILRHTCFVAIRPFSNSNTFYNKKLEEQNKIVRKDVISPALNAFAARMRLNFSDPKILLQAVTHKSFTDTNLPSNKRFKELGKCAIQLYITEYFHIKYPLLHTNYLKDVVNIYSRDGTLSTFGHEIGLNYVVRWNESTDLYTSSTATNDEDQLGPTDENESPVLYESRKTTVKIGHVVARAVQAIVGALYLVKGPNSAQKFVQDHLLSRDLNVQQQYDVKEPKRHLSALMKRLGQEPPVSRLLYEAGRLTKEPIFVIGIYSGTKKLAEGFGSSLKMAEFRAAKNALLNHYFKEIKDFTLPSTIDIYQKQMSYIPTKVCDTPATV</sequence>
<dbReference type="SUPFAM" id="SSF54768">
    <property type="entry name" value="dsRNA-binding domain-like"/>
    <property type="match status" value="1"/>
</dbReference>
<name>A0A397TF65_9GLOM</name>
<dbReference type="GO" id="GO:0005739">
    <property type="term" value="C:mitochondrion"/>
    <property type="evidence" value="ECO:0007669"/>
    <property type="project" value="TreeGrafter"/>
</dbReference>
<dbReference type="STRING" id="658196.A0A397TF65"/>
<keyword evidence="4" id="KW-0496">Mitochondrion</keyword>
<reference evidence="9 10" key="1">
    <citation type="submission" date="2018-06" db="EMBL/GenBank/DDBJ databases">
        <title>Comparative genomics reveals the genomic features of Rhizophagus irregularis, R. cerebriforme, R. diaphanum and Gigaspora rosea, and their symbiotic lifestyle signature.</title>
        <authorList>
            <person name="Morin E."/>
            <person name="San Clemente H."/>
            <person name="Chen E.C.H."/>
            <person name="De La Providencia I."/>
            <person name="Hainaut M."/>
            <person name="Kuo A."/>
            <person name="Kohler A."/>
            <person name="Murat C."/>
            <person name="Tang N."/>
            <person name="Roy S."/>
            <person name="Loubradou J."/>
            <person name="Henrissat B."/>
            <person name="Grigoriev I.V."/>
            <person name="Corradi N."/>
            <person name="Roux C."/>
            <person name="Martin F.M."/>
        </authorList>
    </citation>
    <scope>NUCLEOTIDE SEQUENCE [LARGE SCALE GENOMIC DNA]</scope>
    <source>
        <strain evidence="9 10">DAOM 227022</strain>
    </source>
</reference>
<dbReference type="PROSITE" id="PS50142">
    <property type="entry name" value="RNASE_3_2"/>
    <property type="match status" value="1"/>
</dbReference>
<proteinExistence type="inferred from homology"/>
<dbReference type="GO" id="GO:0004525">
    <property type="term" value="F:ribonuclease III activity"/>
    <property type="evidence" value="ECO:0007669"/>
    <property type="project" value="InterPro"/>
</dbReference>
<feature type="domain" description="RNase III" evidence="8">
    <location>
        <begin position="58"/>
        <end position="211"/>
    </location>
</feature>
<comment type="caution">
    <text evidence="9">The sequence shown here is derived from an EMBL/GenBank/DDBJ whole genome shotgun (WGS) entry which is preliminary data.</text>
</comment>
<dbReference type="CDD" id="cd00593">
    <property type="entry name" value="RIBOc"/>
    <property type="match status" value="1"/>
</dbReference>
<dbReference type="InterPro" id="IPR000999">
    <property type="entry name" value="RNase_III_dom"/>
</dbReference>
<dbReference type="PANTHER" id="PTHR11207:SF32">
    <property type="entry name" value="LARGE RIBOSOMAL SUBUNIT PROTEIN ML44"/>
    <property type="match status" value="1"/>
</dbReference>
<evidence type="ECO:0000256" key="5">
    <source>
        <dbReference type="ARBA" id="ARBA00023274"/>
    </source>
</evidence>
<dbReference type="GO" id="GO:0006396">
    <property type="term" value="P:RNA processing"/>
    <property type="evidence" value="ECO:0007669"/>
    <property type="project" value="InterPro"/>
</dbReference>
<keyword evidence="2" id="KW-0694">RNA-binding</keyword>
<comment type="similarity">
    <text evidence="6">Belongs to the ribonuclease III family. Mitochondrion-specific ribosomal protein mL44 subfamily.</text>
</comment>
<dbReference type="Gene3D" id="1.10.1520.10">
    <property type="entry name" value="Ribonuclease III domain"/>
    <property type="match status" value="1"/>
</dbReference>
<keyword evidence="5" id="KW-0687">Ribonucleoprotein</keyword>
<dbReference type="Pfam" id="PF14622">
    <property type="entry name" value="Ribonucleas_3_3"/>
    <property type="match status" value="1"/>
</dbReference>
<dbReference type="InterPro" id="IPR014720">
    <property type="entry name" value="dsRBD_dom"/>
</dbReference>
<dbReference type="GO" id="GO:0003725">
    <property type="term" value="F:double-stranded RNA binding"/>
    <property type="evidence" value="ECO:0007669"/>
    <property type="project" value="InterPro"/>
</dbReference>
<evidence type="ECO:0000256" key="3">
    <source>
        <dbReference type="ARBA" id="ARBA00022980"/>
    </source>
</evidence>
<evidence type="ECO:0000313" key="9">
    <source>
        <dbReference type="EMBL" id="RIA94997.1"/>
    </source>
</evidence>